<evidence type="ECO:0000259" key="10">
    <source>
        <dbReference type="Pfam" id="PF11356"/>
    </source>
</evidence>
<evidence type="ECO:0000256" key="9">
    <source>
        <dbReference type="SAM" id="Phobius"/>
    </source>
</evidence>
<evidence type="ECO:0000313" key="11">
    <source>
        <dbReference type="EMBL" id="MFC4348037.1"/>
    </source>
</evidence>
<evidence type="ECO:0000256" key="3">
    <source>
        <dbReference type="ARBA" id="ARBA00022475"/>
    </source>
</evidence>
<protein>
    <submittedName>
        <fullName evidence="11">Type II secretion system protein N</fullName>
    </submittedName>
</protein>
<dbReference type="SUPFAM" id="SSF50156">
    <property type="entry name" value="PDZ domain-like"/>
    <property type="match status" value="1"/>
</dbReference>
<keyword evidence="4" id="KW-0997">Cell inner membrane</keyword>
<sequence>MSRQPRALRLGILAFELCLVILIAYQASGLMFRIMEPEQTPSAQPLIASRAQNAHSDADTGMLTGFDPFFRAVPEISAVSAVEAAPESSLKLELFGLRAMGDGKGSAIVKTQDGSQQVVRVGDIISPGVKLAGVYKDRLEIIRSGSLEAVYLRPQGERAARPMAAASGPTATSSRATGGALSYLANLQLEPVRRDRRIIGFRLPGDMPEAAAALGLEGGDILLAANGEPLNSFERISEIGEELAGARRIDLTIERRGETRSLSLGL</sequence>
<evidence type="ECO:0000256" key="6">
    <source>
        <dbReference type="ARBA" id="ARBA00022927"/>
    </source>
</evidence>
<keyword evidence="5 9" id="KW-0812">Transmembrane</keyword>
<comment type="subcellular location">
    <subcellularLocation>
        <location evidence="1">Cell inner membrane</location>
    </subcellularLocation>
</comment>
<evidence type="ECO:0000256" key="1">
    <source>
        <dbReference type="ARBA" id="ARBA00004533"/>
    </source>
</evidence>
<evidence type="ECO:0000256" key="7">
    <source>
        <dbReference type="ARBA" id="ARBA00022989"/>
    </source>
</evidence>
<dbReference type="EMBL" id="JBHSCR010000005">
    <property type="protein sequence ID" value="MFC4348037.1"/>
    <property type="molecule type" value="Genomic_DNA"/>
</dbReference>
<dbReference type="InterPro" id="IPR024961">
    <property type="entry name" value="T2SS_GspC_N"/>
</dbReference>
<keyword evidence="3" id="KW-1003">Cell membrane</keyword>
<evidence type="ECO:0000256" key="2">
    <source>
        <dbReference type="ARBA" id="ARBA00022448"/>
    </source>
</evidence>
<keyword evidence="2" id="KW-0813">Transport</keyword>
<gene>
    <name evidence="11" type="ORF">ACFO5Q_09295</name>
</gene>
<keyword evidence="12" id="KW-1185">Reference proteome</keyword>
<dbReference type="Pfam" id="PF11356">
    <property type="entry name" value="T2SSC"/>
    <property type="match status" value="1"/>
</dbReference>
<reference evidence="12" key="1">
    <citation type="journal article" date="2019" name="Int. J. Syst. Evol. Microbiol.">
        <title>The Global Catalogue of Microorganisms (GCM) 10K type strain sequencing project: providing services to taxonomists for standard genome sequencing and annotation.</title>
        <authorList>
            <consortium name="The Broad Institute Genomics Platform"/>
            <consortium name="The Broad Institute Genome Sequencing Center for Infectious Disease"/>
            <person name="Wu L."/>
            <person name="Ma J."/>
        </authorList>
    </citation>
    <scope>NUCLEOTIDE SEQUENCE [LARGE SCALE GENOMIC DNA]</scope>
    <source>
        <strain evidence="12">CGMCC 1.15304</strain>
    </source>
</reference>
<accession>A0ABV8UA63</accession>
<proteinExistence type="predicted"/>
<keyword evidence="7 9" id="KW-1133">Transmembrane helix</keyword>
<evidence type="ECO:0000256" key="4">
    <source>
        <dbReference type="ARBA" id="ARBA00022519"/>
    </source>
</evidence>
<keyword evidence="6" id="KW-0653">Protein transport</keyword>
<dbReference type="Gene3D" id="2.30.30.830">
    <property type="match status" value="1"/>
</dbReference>
<feature type="transmembrane region" description="Helical" evidence="9">
    <location>
        <begin position="12"/>
        <end position="32"/>
    </location>
</feature>
<feature type="domain" description="Type II secretion system protein GspC N-terminal" evidence="10">
    <location>
        <begin position="19"/>
        <end position="151"/>
    </location>
</feature>
<dbReference type="RefSeq" id="WP_197421267.1">
    <property type="nucleotide sequence ID" value="NZ_JBHSCR010000005.1"/>
</dbReference>
<comment type="caution">
    <text evidence="11">The sequence shown here is derived from an EMBL/GenBank/DDBJ whole genome shotgun (WGS) entry which is preliminary data.</text>
</comment>
<dbReference type="Gene3D" id="2.30.42.10">
    <property type="match status" value="1"/>
</dbReference>
<evidence type="ECO:0000256" key="5">
    <source>
        <dbReference type="ARBA" id="ARBA00022692"/>
    </source>
</evidence>
<dbReference type="InterPro" id="IPR036034">
    <property type="entry name" value="PDZ_sf"/>
</dbReference>
<evidence type="ECO:0000313" key="12">
    <source>
        <dbReference type="Proteomes" id="UP001595776"/>
    </source>
</evidence>
<organism evidence="11 12">
    <name type="scientific">Kordiimonas lipolytica</name>
    <dbReference type="NCBI Taxonomy" id="1662421"/>
    <lineage>
        <taxon>Bacteria</taxon>
        <taxon>Pseudomonadati</taxon>
        <taxon>Pseudomonadota</taxon>
        <taxon>Alphaproteobacteria</taxon>
        <taxon>Kordiimonadales</taxon>
        <taxon>Kordiimonadaceae</taxon>
        <taxon>Kordiimonas</taxon>
    </lineage>
</organism>
<evidence type="ECO:0000256" key="8">
    <source>
        <dbReference type="ARBA" id="ARBA00023136"/>
    </source>
</evidence>
<keyword evidence="8 9" id="KW-0472">Membrane</keyword>
<dbReference type="Proteomes" id="UP001595776">
    <property type="component" value="Unassembled WGS sequence"/>
</dbReference>
<name>A0ABV8UA63_9PROT</name>